<dbReference type="Pfam" id="PF22829">
    <property type="entry name" value="HphA_C"/>
    <property type="match status" value="1"/>
</dbReference>
<gene>
    <name evidence="4" type="ORF">BDE27_1132</name>
    <name evidence="3" type="ORF">Xehl_02870</name>
</gene>
<dbReference type="EMBL" id="NIBT01000015">
    <property type="protein sequence ID" value="PHM23341.1"/>
    <property type="molecule type" value="Genomic_DNA"/>
</dbReference>
<dbReference type="RefSeq" id="WP_099132919.1">
    <property type="nucleotide sequence ID" value="NZ_CAWNOJ010000026.1"/>
</dbReference>
<dbReference type="EMBL" id="RAQI01000001">
    <property type="protein sequence ID" value="RKE93394.1"/>
    <property type="molecule type" value="Genomic_DNA"/>
</dbReference>
<feature type="domain" description="HphA C-terminal" evidence="2">
    <location>
        <begin position="75"/>
        <end position="179"/>
    </location>
</feature>
<organism evidence="3 5">
    <name type="scientific">Xenorhabdus ehlersii</name>
    <dbReference type="NCBI Taxonomy" id="290111"/>
    <lineage>
        <taxon>Bacteria</taxon>
        <taxon>Pseudomonadati</taxon>
        <taxon>Pseudomonadota</taxon>
        <taxon>Gammaproteobacteria</taxon>
        <taxon>Enterobacterales</taxon>
        <taxon>Morganellaceae</taxon>
        <taxon>Xenorhabdus</taxon>
    </lineage>
</organism>
<dbReference type="OrthoDB" id="6443932at2"/>
<keyword evidence="1" id="KW-0732">Signal</keyword>
<dbReference type="InterPro" id="IPR011250">
    <property type="entry name" value="OMP/PagP_B-barrel"/>
</dbReference>
<evidence type="ECO:0000256" key="1">
    <source>
        <dbReference type="SAM" id="SignalP"/>
    </source>
</evidence>
<evidence type="ECO:0000313" key="4">
    <source>
        <dbReference type="EMBL" id="RKE93394.1"/>
    </source>
</evidence>
<dbReference type="SUPFAM" id="SSF56925">
    <property type="entry name" value="OMPA-like"/>
    <property type="match status" value="1"/>
</dbReference>
<protein>
    <recommendedName>
        <fullName evidence="2">HphA C-terminal domain-containing protein</fullName>
    </recommendedName>
</protein>
<feature type="chain" id="PRO_5012790711" description="HphA C-terminal domain-containing protein" evidence="1">
    <location>
        <begin position="24"/>
        <end position="182"/>
    </location>
</feature>
<dbReference type="Proteomes" id="UP000225605">
    <property type="component" value="Unassembled WGS sequence"/>
</dbReference>
<reference evidence="3 5" key="1">
    <citation type="journal article" date="2017" name="Nat. Microbiol.">
        <title>Natural product diversity associated with the nematode symbionts Photorhabdus and Xenorhabdus.</title>
        <authorList>
            <person name="Tobias N.J."/>
            <person name="Wolff H."/>
            <person name="Djahanschiri B."/>
            <person name="Grundmann F."/>
            <person name="Kronenwerth M."/>
            <person name="Shi Y.M."/>
            <person name="Simonyi S."/>
            <person name="Grun P."/>
            <person name="Shapiro-Ilan D."/>
            <person name="Pidot S.J."/>
            <person name="Stinear T.P."/>
            <person name="Ebersberger I."/>
            <person name="Bode H.B."/>
        </authorList>
    </citation>
    <scope>NUCLEOTIDE SEQUENCE [LARGE SCALE GENOMIC DNA]</scope>
    <source>
        <strain evidence="3 5">DSM 16337</strain>
    </source>
</reference>
<evidence type="ECO:0000313" key="6">
    <source>
        <dbReference type="Proteomes" id="UP000283568"/>
    </source>
</evidence>
<evidence type="ECO:0000313" key="5">
    <source>
        <dbReference type="Proteomes" id="UP000225605"/>
    </source>
</evidence>
<dbReference type="Gene3D" id="2.40.160.90">
    <property type="match status" value="1"/>
</dbReference>
<dbReference type="Proteomes" id="UP000283568">
    <property type="component" value="Unassembled WGS sequence"/>
</dbReference>
<accession>A0A2D0INH5</accession>
<reference evidence="4 6" key="2">
    <citation type="submission" date="2018-09" db="EMBL/GenBank/DDBJ databases">
        <title>Genomic Encyclopedia of Archaeal and Bacterial Type Strains, Phase II (KMG-II): from individual species to whole genera.</title>
        <authorList>
            <person name="Goeker M."/>
        </authorList>
    </citation>
    <scope>NUCLEOTIDE SEQUENCE [LARGE SCALE GENOMIC DNA]</scope>
    <source>
        <strain evidence="4 6">DSM 16337</strain>
    </source>
</reference>
<dbReference type="AlphaFoldDB" id="A0A2D0INH5"/>
<sequence length="182" mass="20105">MKKLNILLISMLGVVGFIAQAQAKIADSINQQETNPHFLFEKEKGEIYFGEWAQKTPDTSEITHTVFNTGKEVTTKLPDRGTVIYNVKGVSQDNRKNPLSGHFVADFDYYVLSGSMSNSSQTVGIEAKINDNGKFLGSARANGMIGHTFGELSGANINSLEGHILYYSDRTKDTDFFGTRIK</sequence>
<name>A0A2D0INH5_9GAMM</name>
<evidence type="ECO:0000313" key="3">
    <source>
        <dbReference type="EMBL" id="PHM23341.1"/>
    </source>
</evidence>
<dbReference type="InterPro" id="IPR054536">
    <property type="entry name" value="HphA_C"/>
</dbReference>
<comment type="caution">
    <text evidence="3">The sequence shown here is derived from an EMBL/GenBank/DDBJ whole genome shotgun (WGS) entry which is preliminary data.</text>
</comment>
<evidence type="ECO:0000259" key="2">
    <source>
        <dbReference type="Pfam" id="PF22829"/>
    </source>
</evidence>
<keyword evidence="6" id="KW-1185">Reference proteome</keyword>
<feature type="signal peptide" evidence="1">
    <location>
        <begin position="1"/>
        <end position="23"/>
    </location>
</feature>
<proteinExistence type="predicted"/>